<gene>
    <name evidence="2" type="ORF">ATO9_00630</name>
</gene>
<dbReference type="Pfam" id="PF09898">
    <property type="entry name" value="DUF2125"/>
    <property type="match status" value="1"/>
</dbReference>
<name>A0A0A0ELI8_9RHOB</name>
<dbReference type="RefSeq" id="WP_043743711.1">
    <property type="nucleotide sequence ID" value="NZ_AQQX01000001.1"/>
</dbReference>
<keyword evidence="3" id="KW-1185">Reference proteome</keyword>
<dbReference type="EMBL" id="AQQX01000001">
    <property type="protein sequence ID" value="KGM50047.1"/>
    <property type="molecule type" value="Genomic_DNA"/>
</dbReference>
<proteinExistence type="predicted"/>
<protein>
    <recommendedName>
        <fullName evidence="4">DUF2125 domain-containing protein</fullName>
    </recommendedName>
</protein>
<evidence type="ECO:0000313" key="2">
    <source>
        <dbReference type="EMBL" id="KGM50047.1"/>
    </source>
</evidence>
<accession>A0A0A0ELI8</accession>
<reference evidence="2 3" key="1">
    <citation type="journal article" date="2015" name="Antonie Van Leeuwenhoek">
        <title>Pseudooceanicola atlanticus gen. nov. sp. nov., isolated from surface seawater of the Atlantic Ocean and reclassification of Oceanicola batsensis, Oceanicola marinus, Oceanicola nitratireducens, Oceanicola nanhaiensis, Oceanicola antarcticus and Oceanicola flagellatus, as Pseudooceanicola batsensis comb. nov., Pseudooceanicola marinus comb. nov., Pseudooceanicola nitratireducens comb. nov., Pseudooceanicola nanhaiensis comb. nov., Pseudooceanicola antarcticus comb. nov., and Pseudooceanicola flagellatus comb. nov.</title>
        <authorList>
            <person name="Lai Q."/>
            <person name="Li G."/>
            <person name="Liu X."/>
            <person name="Du Y."/>
            <person name="Sun F."/>
            <person name="Shao Z."/>
        </authorList>
    </citation>
    <scope>NUCLEOTIDE SEQUENCE [LARGE SCALE GENOMIC DNA]</scope>
    <source>
        <strain evidence="2 3">22II-s11g</strain>
    </source>
</reference>
<evidence type="ECO:0000313" key="3">
    <source>
        <dbReference type="Proteomes" id="UP000030004"/>
    </source>
</evidence>
<dbReference type="eggNOG" id="COG2982">
    <property type="taxonomic scope" value="Bacteria"/>
</dbReference>
<comment type="caution">
    <text evidence="2">The sequence shown here is derived from an EMBL/GenBank/DDBJ whole genome shotgun (WGS) entry which is preliminary data.</text>
</comment>
<evidence type="ECO:0000256" key="1">
    <source>
        <dbReference type="SAM" id="SignalP"/>
    </source>
</evidence>
<keyword evidence="1" id="KW-0732">Signal</keyword>
<dbReference type="InterPro" id="IPR018666">
    <property type="entry name" value="DUF2125"/>
</dbReference>
<dbReference type="AlphaFoldDB" id="A0A0A0ELI8"/>
<feature type="signal peptide" evidence="1">
    <location>
        <begin position="1"/>
        <end position="23"/>
    </location>
</feature>
<dbReference type="Proteomes" id="UP000030004">
    <property type="component" value="Unassembled WGS sequence"/>
</dbReference>
<feature type="chain" id="PRO_5001962255" description="DUF2125 domain-containing protein" evidence="1">
    <location>
        <begin position="24"/>
        <end position="517"/>
    </location>
</feature>
<dbReference type="OrthoDB" id="7791409at2"/>
<evidence type="ECO:0008006" key="4">
    <source>
        <dbReference type="Google" id="ProtNLM"/>
    </source>
</evidence>
<sequence>MSKLFQPLATGAIIAAMSGPALADVTPSDVFAQWTQYADAFGYQSLSEPEMQGDNLFWPEFSMSMEIPADPDADMTGGILTLTMENVAMTERGDGTVAIEVPESSTMTVVGDGFNGEDFTLTATLTAEGYDMVASGTPDDITYDFDSVRIGISLDEFDGKNGTFPTPGEMSVILEGMEGQSRVTSAGLIQAMQDFSIVKVAYNIDVTSPKPDEPGFFKWIGESRGITSTASGTFPPDMDMTDMVAAIEAGYAVDGQMTYTGGNSVMDFSDDETSFKLSTISEGGTFDIAMSAAGMTYDFLVNQLNFTAEGSDIPFPIRSGMAAFGLGISVPLMASDTDQTFGASLTLTEVELPPEVWMMADPGNALPHDPVTAELDVSGVGKLFVDLMDEEEMSTLGMTGGVPGEVSKLVIEKLLISAAGATIAADADLDVDNSAQSIFDSDMPAFGGTANLRLTGVTGLIDKLSQMGLIPPGPAMMASGMAKQLGKVETGPDDLSADVVLTKEGSLTVNGNPIPLQ</sequence>
<organism evidence="2 3">
    <name type="scientific">Pseudooceanicola atlanticus</name>
    <dbReference type="NCBI Taxonomy" id="1461694"/>
    <lineage>
        <taxon>Bacteria</taxon>
        <taxon>Pseudomonadati</taxon>
        <taxon>Pseudomonadota</taxon>
        <taxon>Alphaproteobacteria</taxon>
        <taxon>Rhodobacterales</taxon>
        <taxon>Paracoccaceae</taxon>
        <taxon>Pseudooceanicola</taxon>
    </lineage>
</organism>
<dbReference type="STRING" id="1461694.ATO9_00630"/>